<name>A0A4U6QEF8_9ACTN</name>
<dbReference type="OrthoDB" id="516973at2"/>
<keyword evidence="2 7" id="KW-0812">Transmembrane</keyword>
<evidence type="ECO:0000256" key="2">
    <source>
        <dbReference type="ARBA" id="ARBA00022692"/>
    </source>
</evidence>
<feature type="compositionally biased region" description="Pro residues" evidence="6">
    <location>
        <begin position="440"/>
        <end position="449"/>
    </location>
</feature>
<evidence type="ECO:0000256" key="5">
    <source>
        <dbReference type="ARBA" id="ARBA00023136"/>
    </source>
</evidence>
<gene>
    <name evidence="9" type="ORF">FDO65_12290</name>
</gene>
<feature type="region of interest" description="Disordered" evidence="6">
    <location>
        <begin position="428"/>
        <end position="455"/>
    </location>
</feature>
<evidence type="ECO:0000313" key="9">
    <source>
        <dbReference type="EMBL" id="TKV58349.1"/>
    </source>
</evidence>
<accession>A0A4U6QEF8</accession>
<dbReference type="AlphaFoldDB" id="A0A4U6QEF8"/>
<dbReference type="EMBL" id="SZZH01000003">
    <property type="protein sequence ID" value="TKV58349.1"/>
    <property type="molecule type" value="Genomic_DNA"/>
</dbReference>
<dbReference type="SUPFAM" id="SSF51110">
    <property type="entry name" value="alpha-D-mannose-specific plant lectins"/>
    <property type="match status" value="3"/>
</dbReference>
<organism evidence="9 10">
    <name type="scientific">Nakamurella flava</name>
    <dbReference type="NCBI Taxonomy" id="2576308"/>
    <lineage>
        <taxon>Bacteria</taxon>
        <taxon>Bacillati</taxon>
        <taxon>Actinomycetota</taxon>
        <taxon>Actinomycetes</taxon>
        <taxon>Nakamurellales</taxon>
        <taxon>Nakamurellaceae</taxon>
        <taxon>Nakamurella</taxon>
    </lineage>
</organism>
<evidence type="ECO:0000256" key="7">
    <source>
        <dbReference type="SAM" id="Phobius"/>
    </source>
</evidence>
<feature type="domain" description="Bulb-type lectin" evidence="8">
    <location>
        <begin position="320"/>
        <end position="424"/>
    </location>
</feature>
<dbReference type="PROSITE" id="PS50927">
    <property type="entry name" value="BULB_LECTIN"/>
    <property type="match status" value="3"/>
</dbReference>
<evidence type="ECO:0000259" key="8">
    <source>
        <dbReference type="PROSITE" id="PS50927"/>
    </source>
</evidence>
<comment type="subcellular location">
    <subcellularLocation>
        <location evidence="1">Membrane</location>
        <topology evidence="1">Single-pass membrane protein</topology>
    </subcellularLocation>
</comment>
<feature type="domain" description="Bulb-type lectin" evidence="8">
    <location>
        <begin position="87"/>
        <end position="192"/>
    </location>
</feature>
<protein>
    <recommendedName>
        <fullName evidence="8">Bulb-type lectin domain-containing protein</fullName>
    </recommendedName>
</protein>
<comment type="caution">
    <text evidence="9">The sequence shown here is derived from an EMBL/GenBank/DDBJ whole genome shotgun (WGS) entry which is preliminary data.</text>
</comment>
<evidence type="ECO:0000256" key="1">
    <source>
        <dbReference type="ARBA" id="ARBA00004167"/>
    </source>
</evidence>
<evidence type="ECO:0000256" key="6">
    <source>
        <dbReference type="SAM" id="MobiDB-lite"/>
    </source>
</evidence>
<dbReference type="PANTHER" id="PTHR47974">
    <property type="entry name" value="OS07G0415500 PROTEIN"/>
    <property type="match status" value="1"/>
</dbReference>
<evidence type="ECO:0000256" key="4">
    <source>
        <dbReference type="ARBA" id="ARBA00022989"/>
    </source>
</evidence>
<dbReference type="InterPro" id="IPR001480">
    <property type="entry name" value="Bulb-type_lectin_dom"/>
</dbReference>
<keyword evidence="3" id="KW-0732">Signal</keyword>
<dbReference type="GO" id="GO:0016020">
    <property type="term" value="C:membrane"/>
    <property type="evidence" value="ECO:0007669"/>
    <property type="project" value="UniProtKB-SubCell"/>
</dbReference>
<dbReference type="SMART" id="SM00108">
    <property type="entry name" value="B_lectin"/>
    <property type="match status" value="3"/>
</dbReference>
<keyword evidence="10" id="KW-1185">Reference proteome</keyword>
<proteinExistence type="predicted"/>
<evidence type="ECO:0000256" key="3">
    <source>
        <dbReference type="ARBA" id="ARBA00022729"/>
    </source>
</evidence>
<dbReference type="PANTHER" id="PTHR47974:SF9">
    <property type="entry name" value="RECEPTOR-LIKE SERINE_THREONINE-PROTEIN KINASE"/>
    <property type="match status" value="1"/>
</dbReference>
<sequence length="509" mass="52364">MTSTNRTAEFTLRSSNHPFEIRPPCYVVATAQCRSVTSSPWGASLPTTTVRIQHRSPRLVTATLLALTLAFALLTGAAPSAFAAAGEDTLRAGQSLFAGETLVSANGQFRTAVQGDGNVVVYGPGGPRWQTGSRGVGAELAVQGDGNVVVYGSGRPQWWTGTSGSDARLVMQSDGNLVLYLNNRAAWSITTGIIPVRPAAPAELAAGQTLSAGQQLISADGRFTAALQTDGNFVTYGPGNRVLFATGTGGTAGARLAMQTDGNLVIYGNSGARWQTRTSGSGGVLALQNDGNLVVYAGGRAAWARTTGLIGVAPPPVATRSTLNTGETLAAGQQLTYGPYVAALQTDGNFVVYDNGRAVFATNTGGTANARLAIQADGNLVLYGPSGPRWQLGTSGGAGVLALQPDGNLVVYAGGRAVWSIRTGYIGDPSAPPSNSGNPGTPPAGPRPGSPTHIPGCDVKGNVADDGERIYHVPGGQFYDVTVIGNRPGEYWFCSPSDAQAAGWRASKR</sequence>
<reference evidence="9 10" key="1">
    <citation type="submission" date="2019-05" db="EMBL/GenBank/DDBJ databases">
        <title>Nakamurella sp. N5BH11, whole genome shotgun sequence.</title>
        <authorList>
            <person name="Tuo L."/>
        </authorList>
    </citation>
    <scope>NUCLEOTIDE SEQUENCE [LARGE SCALE GENOMIC DNA]</scope>
    <source>
        <strain evidence="9 10">N5BH11</strain>
    </source>
</reference>
<feature type="transmembrane region" description="Helical" evidence="7">
    <location>
        <begin position="59"/>
        <end position="82"/>
    </location>
</feature>
<dbReference type="InterPro" id="IPR036426">
    <property type="entry name" value="Bulb-type_lectin_dom_sf"/>
</dbReference>
<keyword evidence="5 7" id="KW-0472">Membrane</keyword>
<evidence type="ECO:0000313" key="10">
    <source>
        <dbReference type="Proteomes" id="UP000306985"/>
    </source>
</evidence>
<keyword evidence="4 7" id="KW-1133">Transmembrane helix</keyword>
<dbReference type="Gene3D" id="2.90.10.10">
    <property type="entry name" value="Bulb-type lectin domain"/>
    <property type="match status" value="7"/>
</dbReference>
<dbReference type="Proteomes" id="UP000306985">
    <property type="component" value="Unassembled WGS sequence"/>
</dbReference>
<feature type="domain" description="Bulb-type lectin" evidence="8">
    <location>
        <begin position="201"/>
        <end position="308"/>
    </location>
</feature>